<dbReference type="InterPro" id="IPR016039">
    <property type="entry name" value="Thiolase-like"/>
</dbReference>
<dbReference type="Pfam" id="PF16197">
    <property type="entry name" value="KAsynt_C_assoc"/>
    <property type="match status" value="3"/>
</dbReference>
<dbReference type="SUPFAM" id="SSF47336">
    <property type="entry name" value="ACP-like"/>
    <property type="match status" value="4"/>
</dbReference>
<keyword evidence="6" id="KW-0511">Multifunctional enzyme</keyword>
<evidence type="ECO:0000256" key="3">
    <source>
        <dbReference type="ARBA" id="ARBA00022553"/>
    </source>
</evidence>
<evidence type="ECO:0000256" key="6">
    <source>
        <dbReference type="ARBA" id="ARBA00023268"/>
    </source>
</evidence>
<dbReference type="InterPro" id="IPR014043">
    <property type="entry name" value="Acyl_transferase_dom"/>
</dbReference>
<dbReference type="InterPro" id="IPR016035">
    <property type="entry name" value="Acyl_Trfase/lysoPLipase"/>
</dbReference>
<dbReference type="SMART" id="SM00827">
    <property type="entry name" value="PKS_AT"/>
    <property type="match status" value="4"/>
</dbReference>
<feature type="domain" description="Ketosynthase family 3 (KS3)" evidence="10">
    <location>
        <begin position="1539"/>
        <end position="1953"/>
    </location>
</feature>
<reference evidence="11 12" key="1">
    <citation type="submission" date="2023-11" db="EMBL/GenBank/DDBJ databases">
        <title>Lentzea sokolovensis, sp. nov., Lentzea kristufkii, sp. nov., and Lentzea miocenensis, sp. nov., rare actinobacteria from Sokolov Coal Basin, Miocene lacustrine sediment, Czech Republic.</title>
        <authorList>
            <person name="Lara A."/>
            <person name="Kotroba L."/>
            <person name="Nouioui I."/>
            <person name="Neumann-Schaal M."/>
            <person name="Mast Y."/>
            <person name="Chronakova A."/>
        </authorList>
    </citation>
    <scope>NUCLEOTIDE SEQUENCE [LARGE SCALE GENOMIC DNA]</scope>
    <source>
        <strain evidence="11 12">BCCO 10_0061</strain>
    </source>
</reference>
<dbReference type="Pfam" id="PF08990">
    <property type="entry name" value="Docking"/>
    <property type="match status" value="1"/>
</dbReference>
<dbReference type="SMART" id="SM00823">
    <property type="entry name" value="PKS_PP"/>
    <property type="match status" value="4"/>
</dbReference>
<dbReference type="PROSITE" id="PS50075">
    <property type="entry name" value="CARRIER"/>
    <property type="match status" value="4"/>
</dbReference>
<protein>
    <submittedName>
        <fullName evidence="11">SDR family NAD(P)-dependent oxidoreductase</fullName>
    </submittedName>
</protein>
<dbReference type="Gene3D" id="1.10.1200.10">
    <property type="entry name" value="ACP-like"/>
    <property type="match status" value="4"/>
</dbReference>
<keyword evidence="7" id="KW-0012">Acyltransferase</keyword>
<evidence type="ECO:0000256" key="2">
    <source>
        <dbReference type="ARBA" id="ARBA00022450"/>
    </source>
</evidence>
<dbReference type="InterPro" id="IPR009081">
    <property type="entry name" value="PP-bd_ACP"/>
</dbReference>
<dbReference type="Pfam" id="PF21089">
    <property type="entry name" value="PKS_DH_N"/>
    <property type="match status" value="2"/>
</dbReference>
<dbReference type="InterPro" id="IPR016036">
    <property type="entry name" value="Malonyl_transacylase_ACP-bd"/>
</dbReference>
<name>A0ABU4V7C8_9PSEU</name>
<dbReference type="InterPro" id="IPR020841">
    <property type="entry name" value="PKS_Beta-ketoAc_synthase_dom"/>
</dbReference>
<dbReference type="Pfam" id="PF08659">
    <property type="entry name" value="KR"/>
    <property type="match status" value="4"/>
</dbReference>
<dbReference type="Pfam" id="PF18369">
    <property type="entry name" value="PKS_DE"/>
    <property type="match status" value="1"/>
</dbReference>
<keyword evidence="3" id="KW-0597">Phosphoprotein</keyword>
<dbReference type="SMART" id="SM01294">
    <property type="entry name" value="PKS_PP_betabranch"/>
    <property type="match status" value="4"/>
</dbReference>
<feature type="domain" description="Carrier" evidence="9">
    <location>
        <begin position="6036"/>
        <end position="6111"/>
    </location>
</feature>
<comment type="caution">
    <text evidence="11">The sequence shown here is derived from an EMBL/GenBank/DDBJ whole genome shotgun (WGS) entry which is preliminary data.</text>
</comment>
<dbReference type="Pfam" id="PF00109">
    <property type="entry name" value="ketoacyl-synt"/>
    <property type="match status" value="4"/>
</dbReference>
<evidence type="ECO:0000256" key="1">
    <source>
        <dbReference type="ARBA" id="ARBA00001957"/>
    </source>
</evidence>
<feature type="domain" description="Carrier" evidence="9">
    <location>
        <begin position="1446"/>
        <end position="1521"/>
    </location>
</feature>
<dbReference type="InterPro" id="IPR050091">
    <property type="entry name" value="PKS_NRPS_Biosynth_Enz"/>
</dbReference>
<keyword evidence="5" id="KW-0045">Antibiotic biosynthesis</keyword>
<feature type="region of interest" description="Disordered" evidence="8">
    <location>
        <begin position="3427"/>
        <end position="3477"/>
    </location>
</feature>
<dbReference type="Pfam" id="PF02801">
    <property type="entry name" value="Ketoacyl-synt_C"/>
    <property type="match status" value="4"/>
</dbReference>
<dbReference type="PROSITE" id="PS52004">
    <property type="entry name" value="KS3_2"/>
    <property type="match status" value="4"/>
</dbReference>
<dbReference type="Pfam" id="PF00550">
    <property type="entry name" value="PP-binding"/>
    <property type="match status" value="4"/>
</dbReference>
<dbReference type="NCBIfam" id="NF045894">
    <property type="entry name" value="PKS_plus_SDR"/>
    <property type="match status" value="1"/>
</dbReference>
<dbReference type="SUPFAM" id="SSF52151">
    <property type="entry name" value="FabD/lysophospholipase-like"/>
    <property type="match status" value="4"/>
</dbReference>
<dbReference type="InterPro" id="IPR032821">
    <property type="entry name" value="PKS_assoc"/>
</dbReference>
<keyword evidence="2" id="KW-0596">Phosphopantetheine</keyword>
<dbReference type="Gene3D" id="3.40.47.10">
    <property type="match status" value="4"/>
</dbReference>
<dbReference type="SMART" id="SM00825">
    <property type="entry name" value="PKS_KS"/>
    <property type="match status" value="4"/>
</dbReference>
<dbReference type="InterPro" id="IPR014030">
    <property type="entry name" value="Ketoacyl_synth_N"/>
</dbReference>
<dbReference type="InterPro" id="IPR057326">
    <property type="entry name" value="KR_dom"/>
</dbReference>
<dbReference type="SUPFAM" id="SSF55048">
    <property type="entry name" value="Probable ACP-binding domain of malonyl-CoA ACP transacylase"/>
    <property type="match status" value="4"/>
</dbReference>
<dbReference type="InterPro" id="IPR014031">
    <property type="entry name" value="Ketoacyl_synth_C"/>
</dbReference>
<feature type="domain" description="Ketosynthase family 3 (KS3)" evidence="10">
    <location>
        <begin position="3009"/>
        <end position="3420"/>
    </location>
</feature>
<dbReference type="SUPFAM" id="SSF53901">
    <property type="entry name" value="Thiolase-like"/>
    <property type="match status" value="4"/>
</dbReference>
<dbReference type="InterPro" id="IPR015083">
    <property type="entry name" value="NorB/c/GfsB-D-like_docking"/>
</dbReference>
<dbReference type="InterPro" id="IPR041618">
    <property type="entry name" value="PKS_DE"/>
</dbReference>
<dbReference type="InterPro" id="IPR036291">
    <property type="entry name" value="NAD(P)-bd_dom_sf"/>
</dbReference>
<dbReference type="InterPro" id="IPR001227">
    <property type="entry name" value="Ac_transferase_dom_sf"/>
</dbReference>
<dbReference type="InterPro" id="IPR036736">
    <property type="entry name" value="ACP-like_sf"/>
</dbReference>
<dbReference type="InterPro" id="IPR006162">
    <property type="entry name" value="Ppantetheine_attach_site"/>
</dbReference>
<evidence type="ECO:0000256" key="4">
    <source>
        <dbReference type="ARBA" id="ARBA00022679"/>
    </source>
</evidence>
<evidence type="ECO:0000313" key="11">
    <source>
        <dbReference type="EMBL" id="MDX8147703.1"/>
    </source>
</evidence>
<dbReference type="SMART" id="SM00826">
    <property type="entry name" value="PKS_DH"/>
    <property type="match status" value="3"/>
</dbReference>
<dbReference type="InterPro" id="IPR020806">
    <property type="entry name" value="PKS_PP-bd"/>
</dbReference>
<dbReference type="PANTHER" id="PTHR43775:SF51">
    <property type="entry name" value="INACTIVE PHENOLPHTHIOCEROL SYNTHESIS POLYKETIDE SYNTHASE TYPE I PKS1-RELATED"/>
    <property type="match status" value="1"/>
</dbReference>
<feature type="domain" description="Ketosynthase family 3 (KS3)" evidence="10">
    <location>
        <begin position="4582"/>
        <end position="5002"/>
    </location>
</feature>
<dbReference type="Gene3D" id="3.40.366.10">
    <property type="entry name" value="Malonyl-Coenzyme A Acyl Carrier Protein, domain 2"/>
    <property type="match status" value="4"/>
</dbReference>
<dbReference type="RefSeq" id="WP_319979746.1">
    <property type="nucleotide sequence ID" value="NZ_JAXAVU010000014.1"/>
</dbReference>
<dbReference type="InterPro" id="IPR042104">
    <property type="entry name" value="PKS_dehydratase_sf"/>
</dbReference>
<dbReference type="InterPro" id="IPR013968">
    <property type="entry name" value="PKS_KR"/>
</dbReference>
<evidence type="ECO:0000256" key="7">
    <source>
        <dbReference type="ARBA" id="ARBA00023315"/>
    </source>
</evidence>
<evidence type="ECO:0000256" key="8">
    <source>
        <dbReference type="SAM" id="MobiDB-lite"/>
    </source>
</evidence>
<feature type="domain" description="Ketosynthase family 3 (KS3)" evidence="10">
    <location>
        <begin position="34"/>
        <end position="458"/>
    </location>
</feature>
<accession>A0ABU4V7C8</accession>
<feature type="region of interest" description="Disordered" evidence="8">
    <location>
        <begin position="1971"/>
        <end position="1990"/>
    </location>
</feature>
<gene>
    <name evidence="11" type="ORF">SK854_36720</name>
</gene>
<dbReference type="Pfam" id="PF00698">
    <property type="entry name" value="Acyl_transf_1"/>
    <property type="match status" value="4"/>
</dbReference>
<dbReference type="Gene3D" id="3.40.50.11460">
    <property type="match status" value="1"/>
</dbReference>
<dbReference type="EMBL" id="JAXAVU010000014">
    <property type="protein sequence ID" value="MDX8147703.1"/>
    <property type="molecule type" value="Genomic_DNA"/>
</dbReference>
<organism evidence="11 12">
    <name type="scientific">Lentzea sokolovensis</name>
    <dbReference type="NCBI Taxonomy" id="3095429"/>
    <lineage>
        <taxon>Bacteria</taxon>
        <taxon>Bacillati</taxon>
        <taxon>Actinomycetota</taxon>
        <taxon>Actinomycetes</taxon>
        <taxon>Pseudonocardiales</taxon>
        <taxon>Pseudonocardiaceae</taxon>
        <taxon>Lentzea</taxon>
    </lineage>
</organism>
<comment type="cofactor">
    <cofactor evidence="1">
        <name>pantetheine 4'-phosphate</name>
        <dbReference type="ChEBI" id="CHEBI:47942"/>
    </cofactor>
</comment>
<evidence type="ECO:0000259" key="10">
    <source>
        <dbReference type="PROSITE" id="PS52004"/>
    </source>
</evidence>
<dbReference type="Gene3D" id="3.10.129.110">
    <property type="entry name" value="Polyketide synthase dehydratase"/>
    <property type="match status" value="4"/>
</dbReference>
<keyword evidence="4" id="KW-0808">Transferase</keyword>
<evidence type="ECO:0000256" key="5">
    <source>
        <dbReference type="ARBA" id="ARBA00023194"/>
    </source>
</evidence>
<dbReference type="InterPro" id="IPR055123">
    <property type="entry name" value="SpnB-like_Rossmann"/>
</dbReference>
<dbReference type="SUPFAM" id="SSF51735">
    <property type="entry name" value="NAD(P)-binding Rossmann-fold domains"/>
    <property type="match status" value="8"/>
</dbReference>
<evidence type="ECO:0000313" key="12">
    <source>
        <dbReference type="Proteomes" id="UP001285352"/>
    </source>
</evidence>
<dbReference type="InterPro" id="IPR020807">
    <property type="entry name" value="PKS_DH"/>
</dbReference>
<dbReference type="SMART" id="SM00822">
    <property type="entry name" value="PKS_KR"/>
    <property type="match status" value="4"/>
</dbReference>
<dbReference type="PROSITE" id="PS00012">
    <property type="entry name" value="PHOSPHOPANTETHEINE"/>
    <property type="match status" value="4"/>
</dbReference>
<dbReference type="Gene3D" id="3.30.70.3290">
    <property type="match status" value="4"/>
</dbReference>
<dbReference type="Proteomes" id="UP001285352">
    <property type="component" value="Unassembled WGS sequence"/>
</dbReference>
<dbReference type="InterPro" id="IPR049552">
    <property type="entry name" value="PKS_DH_N"/>
</dbReference>
<feature type="domain" description="Carrier" evidence="9">
    <location>
        <begin position="4491"/>
        <end position="4566"/>
    </location>
</feature>
<dbReference type="CDD" id="cd00833">
    <property type="entry name" value="PKS"/>
    <property type="match status" value="4"/>
</dbReference>
<dbReference type="Pfam" id="PF22953">
    <property type="entry name" value="SpnB_Rossmann"/>
    <property type="match status" value="3"/>
</dbReference>
<dbReference type="InterPro" id="IPR018201">
    <property type="entry name" value="Ketoacyl_synth_AS"/>
</dbReference>
<dbReference type="CDD" id="cd08952">
    <property type="entry name" value="KR_1_SDR_x"/>
    <property type="match status" value="1"/>
</dbReference>
<dbReference type="PROSITE" id="PS00606">
    <property type="entry name" value="KS3_1"/>
    <property type="match status" value="4"/>
</dbReference>
<dbReference type="PANTHER" id="PTHR43775">
    <property type="entry name" value="FATTY ACID SYNTHASE"/>
    <property type="match status" value="1"/>
</dbReference>
<proteinExistence type="predicted"/>
<dbReference type="Gene3D" id="6.10.140.1830">
    <property type="match status" value="1"/>
</dbReference>
<dbReference type="CDD" id="cd08956">
    <property type="entry name" value="KR_3_FAS_SDR_x"/>
    <property type="match status" value="2"/>
</dbReference>
<sequence length="6185" mass="650924">MSNSSEKVVEALRAAVKEADRLRRANRQLVAAAGEPVAIIGMACRFPAGITSPEQLWDLVSTGRDAITGFPADRGWDVDSLLGSGVDSRGNSVSVQGGFLHGLADFDPAFFGISPREAVTMDPQQRLLLEVSWEAMERAGLDPSTLRGSRTGVFVGTNGQDYEHLLIRGLDDATGDVGTGIAASAESGRISYAFGFEGPTLTVDTACSSSLVSLHLAVNALRGGECTLALAGGVNVMCTPGSLVEFSRQGGLARDGRCKAFSDDADGTGWSEGVGMLALARLSDAQASGYPVLAVVRGSAVNSDGASNGFTAPNGRAQQRVIRAALDRAGLGPSDVDVVEAHGTGTALGDPIEARSLLAVYGADRPSPLLLGSVKSNIGHTQAAAGVAGIIKMVQAMRHGVVPATLHVSRPSTHVDWSAGDVSLVTTARSWPESDRARRAAVSSFGVSGTNAHVIIEAAPSAPELSDLPEMIEMGARDPQGAGQSESIPVRVPLVVSAKSEASLRAQIDRIRTHPGDPRDIGHSLVTTRTLFEHRAVLLADTEITGQAKRTELAMLFTGQGAQRLGMGKQLHARYPAFEQAFDACTTPELRQIIWGDDEDLLNQTGNAQPALFAFEVALYRLLQHFGVEPAHLAGHSIGEIAAAHVAGVLSLDDARTLVTERARLMQALPQTGAMVAVQASEADVTPHLTGTVSIAAVNGPASVVIAGDEEPTLELAQRWKHKRLRVSHAFHSPLMEPMLEDFREVISTLTFHQPQIPVHGADVTNPEYWVQHVRDTVRFHDNVQALQGRTFLEVGPDGVLSALVDGAIPTIRKDRDEVEAFETALARLHVSGTRVDWLPCYPGGKRVDLPTYAFEHAPYWPSVSVSAGDATGLGLSPAGHPLLGAAMTVAGSGELILTGTLSGAQWPAFPTAGFVELALKAADLTDHDAVEELTTVEPLRLAGNGSVQVQLHVGTDGRFTLHSRADQQDWVKHAEGRLGTGTQPENIAVWPPKGAQVVDSSHDESLRAVWQRKDEIFAEVALSQDATGFGIHPALLDAALNAASFLGVEGEAADWRSVTLHATGAELLRVRLSEEDGQVQLTAADADGDAVLDAAISFRELEATRRTELYRLDWVPIEVHGTNDWAVLGEDLLELGVPVVDSLAGESTPDTVLVPVTDSWQALLLIQESLLTNSRLVFVTRGALSGDDLAGAAVWGLVRSAQVEHPGRFLLLDVEDSLPDGLAALFDLGETQAVVRDGEVRVGRFSRASGHTADHSWNGTVVVTGDVPEIEQHVGAMPGVRGVVTVTDWDSLPELLSTVDDLAAVVHAADFQDDGVVGALTPDRLDTVFQAKADTAWLLHTLCGDVPFVVLTSIAEVVGAVGKGAHASANSYLEALAAHRRGLGQPGLALAMDTWDPTLFDAAIRTDEAFLAPFVPERARPGRRTASNARSGGLALKLTGLPSADRLPFVVEVVREEATKVIHADGIAEDREFRALGFDSLTAIELRNALALATGLSLPATLIFDYPTPQTVAEHLLAELTGEGLSDDVVAQGQADLDDPIVIVGMACRLPGDVNSPEDLWQLLVTGGDGVTTFPHDRGWEAEAMGGTVEGGFLHGATQFDAGFFGISPREALAMDPQQRQLLEVAWEAVERAGIDATSLRGTKTGVYIGTNGQDYTNLILRSRDEVEGHASTGLSSAVISGRLSYTFGLEGPALTVDTACSASLVALHLAANSIRSGETTMALVGGVTVMSTPMSFAGFNAQGGLAGDARCRSFSEDANGTGWAEGVGVLVIERQSDAVRYGHQILAVVRGSAINQDGASNGLTAPNGPAQQRVIRQALANSGLSTSDVDAVEAHGTGTVLGDPIEAQALLATYGQNRTSPLLLGSIKSNIAHAQAAAGVAGVIKLVLSLRNGLLPRTLHVTSPTSHVDWSAGNVALLTENTPWPAVDRPHRAGISSFGLSGTNAHVIIEAAPTAPELSDLPEMIGMGGSSPQGAGQSESIPKGTAASAGISGAPPLLVSAKSPEALQAQIDQINALVQSGANPQDVAYSLLHHRVTFDHRAVLRDGATLAEGVATPKTLAILFSGQGAQRLGMGKELYETQPVFKAALDEVSQHLDVTPVMWGDDADALNQTGNTQPALFAFEVALYRLAESTGITPKFLAGHSVGEIAAAHVAGVLTLEDAATLVAARARLMQALPQTGAMIAIQATEAEVTPHLTENVSIAAVNAENSVVIAGDDHETQRITDRFKDRKTTRLKVSHAFHSPLMEPMLADFREAISALTFHQPQIPIQTQADVTDPEYWVQHVRNTVRFHDNVEALKAKGANAFLEIGPDGVLSGLTGAIPAQRRDRAESDAWLTALARLHVIGVKVDWQLDGRTIDLPTYPFQHERYWPEIAQAPAAGRDPIDAEFWAAVEQQDATQLATTLDMDPKTWAGVLPGLSAWRRKRSAKSTVDSWLHEESWTPITGLKPAQGSWFVAVPMSLSEDAWVRTLLASLGDDVTVLEVAWADREYLTGQLVEFNQKRYTGVISLLALDDLDELAPVVGTTALIQALGDVDINAPLWVITRGAVSTGRNDLLTQPWQTGVWGLGRVASLEYPQRWGGLIDLPDDLDDRVAHRFTCVLSSDEDQTAVRSAGVFGRRVVVGAQANGIEWTPSGTVVITGGTGALGAHLARDFAQRGAAKIVLVSRRGPGSPGATDLQAEITALGAETVVVACDVSDRDAVAELLTPDVKAVVHAAGVLDDMMFDSLTPDAFTKVFESKVNSAFVLDELTRGMDLDAFVLFSSVAGSVGNMGQGNYAAANSVLDAIAQQRHQAGQAATSIAWGAWAGDGMAGDDRVAEHIKQVGAASLDPELAITALRHLVAHGTATAVVADLRAPQLLMALLSLRPTPVMSELPGAREALDELAAARAESDSAAAEFRRSLRSLPADERVTPVLDLVRTRAAVVLGHAGKEAVASDKAFRDIGFDSLTAVDLRNHLSSITGLALPASLVFDYPTPLALAEFLLDELLGDTSVVAEEHVRLADTDDIAIVGMACHFPGGIDSPDDLWRVLMAGEDVITSFPADRGWDTTEPIRGGFLNGAADFDASFFGISPREALAMDPQQRLLLETSWEAFERAGVDPVSLRASRTGVFVGTNGQDYQHVVMASNEDLEGHAGTGLAASVISGRISYALGLEGPAVTVDTACSSALVALHLAAQSLRGGECSLALAGGVTVMATPTSFSGFSRQGGLAQDGLCKAFSDSADGTVWSEGAAVLVVERHSDALAAGHPVLALVRGSAFNSDGASNGLTAPNGPSQQRVIRAALASGGLSVCDVDAVEAHGTGTVLGDPIEAHALLATYGQNRAEPLLLGSVKSNLGHTQAAAGAAGVIKMVLAMHHGQLPRTLHVTSPSSHINWSTGAVELLTSTTAWPTVDRPRRAGVSSFGISGTNAHVILEAPSAPELSDLPEMIGMGGGSPQGAGQSESIPNREAKSANPVDAAGTPDTPDTTGTTGALGAASAVPLLVSAKSAGSLRAQVERIKAVLAAGANPVDVAHTLSKRSRFAHRAVLIDGEEVANGVAGEHTLAVLFSGQGSQRLGMGKELHERFSTFADTFDAVLAHFEPGLRDLIWGTDADALDQTGTAQPALFAFEVALFRLLEEFRIKPAHVAGHSIGEIAAAHVAGVLSLEDAAKLVAARARLMQALPQTGAMIAVQATEAEVTPHLTANVSIAAVNALNSVVIAGDEQEAEAIAANWKHKRLRVSHAFHSPLMEPMLDDFREAISGLTFHAPVVGMSTSGQVGTVDYWVNHVRDTVRFHDDVQALRNKGVTRFIEVGPDSVLSALVDGVPTSRRDRTELHSLMTALSQVHVDGINVDLTQMLIRGVQINIPTYAFERERFWPKASVGGRTGDLTAYGLASGGHPLLGAAVTVAGTDELVLSGRLAKATHPWLGETFPATGFLDFAIRAGDLVGCDRVEHLITAVPLHLPERDAVAVQVRVGPPQDGKRTVSVHAQHGDTWVEHATGTLTTEPYHAAFSGDGVEVELPEGVDDAATFGVHPLLLAQALEGTSELLGEGVPFEWRDVSLHAIGPERLKVQLTRNGDAVEVAAADAEGNPVLSVRALTVHVPEVPQDQRVRDALFQVNWVPARLGEASEINARIVEVLGGVDAEAAHRATIEALEVLQNADERTVFVTRGAQEPVSDLGAAAVWGLVRAAQAEDPGRFLLIDLDESSTVEPGMLMSEEQQLVVRDGVAYAGRLARLGEHETRPVDWSGTVLITGGTGGLGAELARHLVASGARSLLLLSRRGPDSPGALELRAELIAHGAIVTIAACDVADHDALAAVLNGHDVTAVVHTAGVLDDGVIASMTPERLTKVLRPKVDAAWNLHSLVPEAQFVLYSSVSGVLGTAGQGNYAAGNAFLDALAQYRRSLGLHAVSLAWGAWTSEVGMTGQMDAAAFERLEKSSMPPLSLELGLALFDVAVRVDAAQVVPARVISGTTNGMVPPLLRDLVRGGRRTATNRSDVQISPDHLVDLVLSEAASVLGHGSAATIDAGLEFSQLGFDSLTSVELRNRLDAATGLTLPATLVFDYPTPRALADHLAAELFGGTTEAESLAGAVNDEPIAIVGIGCRFPGDVMGPDQLWDLVAAGRDAISGFPADRGWDAGVVGDGAGQSVTGHGGFLNGIADFDPAFFGISPREAVAMDPNQRLVLETAWEALEHGGLDPLALRGSRTGVFLGAGGLEYGQLVINSEQAREGFSSTGTSPSVVSGRLSYVLGLEGPSITVDTACSSSLVALHMAVSALRNGECTLALAGGVQTLVSPGTFMEFSQQGGLARDGRCKAFSDTADGTAWAEGVGVLVVERLSDALAQGHEVLAVVRGSAVNSDGASNGLTAPNGPSQQRVIRAALAAAGLSTSDVDAVEAHGTGTALGDPIEAQALLATYGQDRSEPLLLGSLKSNIGHSQAASGVASVIKMVMAMRHGVLPRTLHVTSPTSHVDWSAGSVSLLTSATAWPAVDRPRRAGVSSFGISGTNAHVILEAPSAPELSDLPEMIGMGGRSPQGAGQSESIPMVVSAKSADAVRAQIERVTAFVERTGASARDVGFSLLGRSRFDHRAVLLDGAKIAAGQASKKKLAVLFSGQGSQRLGMGRELYERFSAFKTAFDEVDRHLQIRGFVWGEDEAELNSTARTQPALFAIEVALYRLAESFGVKADVVTGHSVGEIAAAHVAGVFSLEDAAKLVQARANLMQALPANGAMFAVRASESDVMKHLNDAVSIAAVNGEHAVVIAGDEAQAGEIAETWEHRQLKVSHAFHSPLMEPMLDDFREAIEHIRFQEPKIPVQATGDVTTAEHWVRHVRDAVRFADNVAHIGDATFLEIGPDGVLSALVDGAIPALRRDKDEVAAWTTALARLFVQGVDVDWMPFFPQNNKIKLPTYPFQHDRYWPTPRKNAGDVSAVGLGPVDHPVLGAAMTLAGSDAVVFTNRLTEDHPEAAFAEIAFRAADQVGCGLVEELVVSGPLTAGVVQVSVSPPQEGKRELTVHTRQGDEWVRLASGVLRDGEYASDFRVGEWPPKGAVEIGENTWQLGDATFAEVSLESNDSNQYGVHPELIQKAMLGEDVPLEWRSLSLHAIGASTLRVRHLGGSVDAVDGQGAPVFSARTVVLGSKLTRQQQQDSLFRLEWVPAPRFAEAEAAIVEISGGEDYVEDAHSLAVQALHAVQRDERVVFVKRGNDLAASTVWGLVRSAQSENPGRFLLVDTDDSAPLPIGLLDVGETQARVRDGQVQVARLARVTDTVETAQWDPEGTVLITGGTGGLGAELARHLVAERRAKRLLLVSRRGPDAPEAVALQAELTAHGADVTIAACDTADLKAVKKVVKGVNLTAVIHTAGVLDDGVIGSLTPERLVTVLRPKVNGAWNLHEATRKQKLKAFVLYSSVSGIVGAPGQGNYAAANAFLDALAVHRHEQGLPATSLAWGPWAQSSGMTAHLQDGAMDRMGRGGMPPLSVEEGLRLFDDATSRDEAFLVPARISTGRSDGPVAAVLRGLVRGGKRTAGGASTVDYGATLAAMPAEDQLQHVLDLVRGHAAGVLGHGSPAEVQADRQFRDLGFDSLTAVELRNSIAAATGLKLAATLVFDYPTPAELAAHLHGLLVGVQEERPALATELDQVEIALAAGTPGVAARLRKLLAQYGGTAKKEAARDRLTEASADDVFAFIDNELGRRTER</sequence>
<feature type="domain" description="Carrier" evidence="9">
    <location>
        <begin position="2917"/>
        <end position="2992"/>
    </location>
</feature>
<dbReference type="Gene3D" id="3.40.50.720">
    <property type="entry name" value="NAD(P)-binding Rossmann-like Domain"/>
    <property type="match status" value="4"/>
</dbReference>
<keyword evidence="12" id="KW-1185">Reference proteome</keyword>
<evidence type="ECO:0000259" key="9">
    <source>
        <dbReference type="PROSITE" id="PS50075"/>
    </source>
</evidence>
<feature type="compositionally biased region" description="Low complexity" evidence="8">
    <location>
        <begin position="3461"/>
        <end position="3477"/>
    </location>
</feature>